<name>A0A9D1MP79_9FIRM</name>
<dbReference type="EMBL" id="DVNI01000024">
    <property type="protein sequence ID" value="HIU63735.1"/>
    <property type="molecule type" value="Genomic_DNA"/>
</dbReference>
<keyword evidence="1" id="KW-0732">Signal</keyword>
<feature type="chain" id="PRO_5038669137" description="Lipoprotein" evidence="1">
    <location>
        <begin position="24"/>
        <end position="183"/>
    </location>
</feature>
<reference evidence="2" key="2">
    <citation type="journal article" date="2021" name="PeerJ">
        <title>Extensive microbial diversity within the chicken gut microbiome revealed by metagenomics and culture.</title>
        <authorList>
            <person name="Gilroy R."/>
            <person name="Ravi A."/>
            <person name="Getino M."/>
            <person name="Pursley I."/>
            <person name="Horton D.L."/>
            <person name="Alikhan N.F."/>
            <person name="Baker D."/>
            <person name="Gharbi K."/>
            <person name="Hall N."/>
            <person name="Watson M."/>
            <person name="Adriaenssens E.M."/>
            <person name="Foster-Nyarko E."/>
            <person name="Jarju S."/>
            <person name="Secka A."/>
            <person name="Antonio M."/>
            <person name="Oren A."/>
            <person name="Chaudhuri R.R."/>
            <person name="La Ragione R."/>
            <person name="Hildebrand F."/>
            <person name="Pallen M.J."/>
        </authorList>
    </citation>
    <scope>NUCLEOTIDE SEQUENCE</scope>
    <source>
        <strain evidence="2">CHK160-1198</strain>
    </source>
</reference>
<reference evidence="2" key="1">
    <citation type="submission" date="2020-10" db="EMBL/GenBank/DDBJ databases">
        <authorList>
            <person name="Gilroy R."/>
        </authorList>
    </citation>
    <scope>NUCLEOTIDE SEQUENCE</scope>
    <source>
        <strain evidence="2">CHK160-1198</strain>
    </source>
</reference>
<comment type="caution">
    <text evidence="2">The sequence shown here is derived from an EMBL/GenBank/DDBJ whole genome shotgun (WGS) entry which is preliminary data.</text>
</comment>
<evidence type="ECO:0000256" key="1">
    <source>
        <dbReference type="SAM" id="SignalP"/>
    </source>
</evidence>
<proteinExistence type="predicted"/>
<dbReference type="AlphaFoldDB" id="A0A9D1MP79"/>
<feature type="signal peptide" evidence="1">
    <location>
        <begin position="1"/>
        <end position="23"/>
    </location>
</feature>
<sequence>MRKIFGLLLVAVMMCFVATPAMSKAEAAKVVVLPLVNLEEEENNANAVFMKEAVSFFKYPSYEMVGDDILEPILAKENFAEVAKEGPNEAMLRRIMSETGADLIIMMRVTKFEDKPDNRGKEMLVGLSLKGDVMAVNAFTNKVYAKKINKTDSIEYALTVRSDWKHDEFAKTCRRAFKDIVKG</sequence>
<accession>A0A9D1MP79</accession>
<evidence type="ECO:0008006" key="4">
    <source>
        <dbReference type="Google" id="ProtNLM"/>
    </source>
</evidence>
<organism evidence="2 3">
    <name type="scientific">Candidatus Avacidaminococcus intestinavium</name>
    <dbReference type="NCBI Taxonomy" id="2840684"/>
    <lineage>
        <taxon>Bacteria</taxon>
        <taxon>Bacillati</taxon>
        <taxon>Bacillota</taxon>
        <taxon>Negativicutes</taxon>
        <taxon>Acidaminococcales</taxon>
        <taxon>Acidaminococcaceae</taxon>
        <taxon>Acidaminococcaceae incertae sedis</taxon>
        <taxon>Candidatus Avacidaminococcus</taxon>
    </lineage>
</organism>
<gene>
    <name evidence="2" type="ORF">IAB06_01665</name>
</gene>
<dbReference type="Proteomes" id="UP000824099">
    <property type="component" value="Unassembled WGS sequence"/>
</dbReference>
<protein>
    <recommendedName>
        <fullName evidence="4">Lipoprotein</fullName>
    </recommendedName>
</protein>
<dbReference type="Gene3D" id="3.40.50.10610">
    <property type="entry name" value="ABC-type transport auxiliary lipoprotein component"/>
    <property type="match status" value="1"/>
</dbReference>
<evidence type="ECO:0000313" key="3">
    <source>
        <dbReference type="Proteomes" id="UP000824099"/>
    </source>
</evidence>
<evidence type="ECO:0000313" key="2">
    <source>
        <dbReference type="EMBL" id="HIU63735.1"/>
    </source>
</evidence>